<name>A0A385E706_9CAUD</name>
<dbReference type="GeneID" id="54999357"/>
<dbReference type="EMBL" id="MH645904">
    <property type="protein sequence ID" value="AXQ66632.1"/>
    <property type="molecule type" value="Genomic_DNA"/>
</dbReference>
<dbReference type="KEGG" id="vg:54999357"/>
<dbReference type="Proteomes" id="UP000263435">
    <property type="component" value="Segment"/>
</dbReference>
<protein>
    <submittedName>
        <fullName evidence="1">Uncharacterized protein</fullName>
    </submittedName>
</protein>
<accession>A0A385E706</accession>
<keyword evidence="2" id="KW-1185">Reference proteome</keyword>
<organism evidence="1 2">
    <name type="scientific">Vibrio phage vB_VpS_PG07</name>
    <dbReference type="NCBI Taxonomy" id="2301664"/>
    <lineage>
        <taxon>Viruses</taxon>
        <taxon>Duplodnaviria</taxon>
        <taxon>Heunggongvirae</taxon>
        <taxon>Uroviricota</taxon>
        <taxon>Caudoviricetes</taxon>
        <taxon>Demerecviridae</taxon>
        <taxon>Pogseptimavirus</taxon>
        <taxon>Pogseptimavirus PG07</taxon>
    </lineage>
</organism>
<reference evidence="1 2" key="1">
    <citation type="submission" date="2018-07" db="EMBL/GenBank/DDBJ databases">
        <title>Sequencing of PG07.</title>
        <authorList>
            <person name="Ding T."/>
        </authorList>
    </citation>
    <scope>NUCLEOTIDE SEQUENCE [LARGE SCALE GENOMIC DNA]</scope>
</reference>
<sequence>MENKIYVFSASELEKERTDKLVPGMLYWVSKVWSENVVMSPTGGTDRCTFASLVPLDDHGQPLPSVAITLTIDWWATDLRLSKYKPVGEMHKQTIFLPELLG</sequence>
<proteinExistence type="predicted"/>
<evidence type="ECO:0000313" key="1">
    <source>
        <dbReference type="EMBL" id="AXQ66632.1"/>
    </source>
</evidence>
<dbReference type="RefSeq" id="YP_009808454.1">
    <property type="nucleotide sequence ID" value="NC_048041.1"/>
</dbReference>
<evidence type="ECO:0000313" key="2">
    <source>
        <dbReference type="Proteomes" id="UP000263435"/>
    </source>
</evidence>